<evidence type="ECO:0000313" key="2">
    <source>
        <dbReference type="EMBL" id="BBG27180.1"/>
    </source>
</evidence>
<evidence type="ECO:0000313" key="3">
    <source>
        <dbReference type="Proteomes" id="UP000322983"/>
    </source>
</evidence>
<reference evidence="4" key="1">
    <citation type="submission" date="2018-09" db="EMBL/GenBank/DDBJ databases">
        <title>Complete Genome Sequencing of Sulfolobus sp. JCM 16834.</title>
        <authorList>
            <person name="Kato S."/>
            <person name="Itoh T."/>
            <person name="Ohkuma M."/>
        </authorList>
    </citation>
    <scope>NUCLEOTIDE SEQUENCE [LARGE SCALE GENOMIC DNA]</scope>
    <source>
        <strain evidence="4">IC-007</strain>
    </source>
</reference>
<dbReference type="SUPFAM" id="SSF55282">
    <property type="entry name" value="RL5-like"/>
    <property type="match status" value="1"/>
</dbReference>
<dbReference type="InterPro" id="IPR002739">
    <property type="entry name" value="PAB1135-like"/>
</dbReference>
<gene>
    <name evidence="1" type="ORF">IC006_1734</name>
    <name evidence="2" type="ORF">IC007_1712</name>
</gene>
<evidence type="ECO:0000313" key="1">
    <source>
        <dbReference type="EMBL" id="BBG24422.1"/>
    </source>
</evidence>
<dbReference type="PANTHER" id="PTHR38816:SF1">
    <property type="entry name" value="EXOSOME SUBUNIT"/>
    <property type="match status" value="1"/>
</dbReference>
<evidence type="ECO:0000313" key="4">
    <source>
        <dbReference type="Proteomes" id="UP000325030"/>
    </source>
</evidence>
<dbReference type="AlphaFoldDB" id="A0A510E534"/>
<dbReference type="EMBL" id="AP018930">
    <property type="protein sequence ID" value="BBG27180.1"/>
    <property type="molecule type" value="Genomic_DNA"/>
</dbReference>
<accession>A0A510E534</accession>
<organism evidence="2 4">
    <name type="scientific">Sulfuracidifex tepidarius</name>
    <dbReference type="NCBI Taxonomy" id="1294262"/>
    <lineage>
        <taxon>Archaea</taxon>
        <taxon>Thermoproteota</taxon>
        <taxon>Thermoprotei</taxon>
        <taxon>Sulfolobales</taxon>
        <taxon>Sulfolobaceae</taxon>
        <taxon>Sulfuracidifex</taxon>
    </lineage>
</organism>
<dbReference type="InterPro" id="IPR022803">
    <property type="entry name" value="Ribosomal_uL5_dom_sf"/>
</dbReference>
<accession>A0A510DW15</accession>
<dbReference type="PANTHER" id="PTHR38816">
    <property type="entry name" value="EXOSOME SUBUNIT, DUF54 FAMILY-RELATED"/>
    <property type="match status" value="1"/>
</dbReference>
<dbReference type="STRING" id="1294262.GCA_001316085_00283"/>
<proteinExistence type="predicted"/>
<dbReference type="Proteomes" id="UP000322983">
    <property type="component" value="Chromosome"/>
</dbReference>
<reference evidence="2 3" key="2">
    <citation type="journal article" date="2020" name="Int. J. Syst. Evol. Microbiol.">
        <title>Sulfuracidifex tepidarius gen. nov., sp. nov. and transfer of Sulfolobus metallicus Huber and Stetter 1992 to the genus Sulfuracidifex as Sulfuracidifex metallicus comb. nov.</title>
        <authorList>
            <person name="Itoh T."/>
            <person name="Miura T."/>
            <person name="Sakai H.D."/>
            <person name="Kato S."/>
            <person name="Ohkuma M."/>
            <person name="Takashina T."/>
        </authorList>
    </citation>
    <scope>NUCLEOTIDE SEQUENCE</scope>
    <source>
        <strain evidence="1 3">IC-006</strain>
        <strain evidence="2">IC-007</strain>
    </source>
</reference>
<dbReference type="EMBL" id="AP018929">
    <property type="protein sequence ID" value="BBG24422.1"/>
    <property type="molecule type" value="Genomic_DNA"/>
</dbReference>
<dbReference type="Gene3D" id="3.30.1440.10">
    <property type="match status" value="1"/>
</dbReference>
<keyword evidence="3" id="KW-1185">Reference proteome</keyword>
<dbReference type="Pfam" id="PF01877">
    <property type="entry name" value="RNA_binding"/>
    <property type="match status" value="1"/>
</dbReference>
<dbReference type="KEGG" id="step:IC006_1734"/>
<dbReference type="Proteomes" id="UP000325030">
    <property type="component" value="Chromosome"/>
</dbReference>
<protein>
    <submittedName>
        <fullName evidence="2">RNA-binding protein</fullName>
    </submittedName>
</protein>
<name>A0A510E534_9CREN</name>
<sequence>MRVANSTEYRDTRYLESEEMKISSLTISVFCHETEDLDKIKTSIEDLFPSVKEADVRLEKVKGHFGNYITLLEYKFGKSSASTIFEEIVSKISSTDMIVIVTTLSTRMDKSKLYLRFDKQYLVGRKEITLKEGNDVVRVIVSFNEPFKEVTKELKQIASNRALHKETGTAKLS</sequence>